<evidence type="ECO:0000313" key="11">
    <source>
        <dbReference type="Proteomes" id="UP000578531"/>
    </source>
</evidence>
<accession>A0A8H6L9K8</accession>
<sequence length="506" mass="54552">MNQQFSNAPIYAPIYPPTQQQSTPSSRPQSHGAPQQNLPAAHTLPPLTSGNHAASAFGNDTYPTRTQPLQPSLMTAPHGQDSQPGSYPVYAPTANTFYNGQSASFSQASQNQHLHQQSRPSPVTGLHQPVYTSAPTQGRLPDLRRIQPRENGKPSLSLANHINQLDAVEEPQPTHVVGSQGRRGILPSAAGRPAAVAGANTSGQKAAPTPPKDAEGKYPCPHCNKNYLHAKHLKRHLLRHTGVRPYTCGLCKDTFSRSDILKRHFQKCSVRRGNPSGESHLSHSRANKKSRQEDAARMESSTPTGVSQAQQMEVFTPTSLDGSFDINTLNLGQSQYVESPDQASRSNSIKKSKRSTGSHSNRASLGLVNTSGYDPTSYGYVSGHVTPDSATTSGAATPYTYLHESRSNQISPSGAYSTANGSDMVFGGVSRAPTSSNYNNGSLPHIAGQRSGHDIDWPSFSNYNSNDDYGNTQYHSGTNTPLHPIKSEADLHNIQLGDYPYLQSKA</sequence>
<dbReference type="InterPro" id="IPR036236">
    <property type="entry name" value="Znf_C2H2_sf"/>
</dbReference>
<dbReference type="OrthoDB" id="9439903at2759"/>
<dbReference type="InterPro" id="IPR013087">
    <property type="entry name" value="Znf_C2H2_type"/>
</dbReference>
<feature type="region of interest" description="Disordered" evidence="8">
    <location>
        <begin position="1"/>
        <end position="141"/>
    </location>
</feature>
<dbReference type="RefSeq" id="XP_037170136.1">
    <property type="nucleotide sequence ID" value="XM_037302629.1"/>
</dbReference>
<dbReference type="EMBL" id="JACCJC010000002">
    <property type="protein sequence ID" value="KAF6240888.1"/>
    <property type="molecule type" value="Genomic_DNA"/>
</dbReference>
<keyword evidence="5" id="KW-0862">Zinc</keyword>
<feature type="compositionally biased region" description="Polar residues" evidence="8">
    <location>
        <begin position="299"/>
        <end position="310"/>
    </location>
</feature>
<feature type="compositionally biased region" description="Polar residues" evidence="8">
    <location>
        <begin position="357"/>
        <end position="368"/>
    </location>
</feature>
<feature type="region of interest" description="Disordered" evidence="8">
    <location>
        <begin position="167"/>
        <end position="217"/>
    </location>
</feature>
<dbReference type="SUPFAM" id="SSF57667">
    <property type="entry name" value="beta-beta-alpha zinc fingers"/>
    <property type="match status" value="1"/>
</dbReference>
<keyword evidence="11" id="KW-1185">Reference proteome</keyword>
<evidence type="ECO:0000313" key="10">
    <source>
        <dbReference type="EMBL" id="KAF6240888.1"/>
    </source>
</evidence>
<dbReference type="GO" id="GO:0000785">
    <property type="term" value="C:chromatin"/>
    <property type="evidence" value="ECO:0007669"/>
    <property type="project" value="TreeGrafter"/>
</dbReference>
<feature type="compositionally biased region" description="Low complexity" evidence="8">
    <location>
        <begin position="17"/>
        <end position="30"/>
    </location>
</feature>
<protein>
    <recommendedName>
        <fullName evidence="9">C2H2-type domain-containing protein</fullName>
    </recommendedName>
</protein>
<proteinExistence type="predicted"/>
<keyword evidence="2" id="KW-0479">Metal-binding</keyword>
<evidence type="ECO:0000256" key="1">
    <source>
        <dbReference type="ARBA" id="ARBA00004123"/>
    </source>
</evidence>
<dbReference type="PROSITE" id="PS00028">
    <property type="entry name" value="ZINC_FINGER_C2H2_1"/>
    <property type="match status" value="1"/>
</dbReference>
<evidence type="ECO:0000256" key="8">
    <source>
        <dbReference type="SAM" id="MobiDB-lite"/>
    </source>
</evidence>
<evidence type="ECO:0000256" key="5">
    <source>
        <dbReference type="ARBA" id="ARBA00022833"/>
    </source>
</evidence>
<dbReference type="GO" id="GO:0000978">
    <property type="term" value="F:RNA polymerase II cis-regulatory region sequence-specific DNA binding"/>
    <property type="evidence" value="ECO:0007669"/>
    <property type="project" value="InterPro"/>
</dbReference>
<dbReference type="GO" id="GO:0005634">
    <property type="term" value="C:nucleus"/>
    <property type="evidence" value="ECO:0007669"/>
    <property type="project" value="UniProtKB-SubCell"/>
</dbReference>
<evidence type="ECO:0000256" key="4">
    <source>
        <dbReference type="ARBA" id="ARBA00022771"/>
    </source>
</evidence>
<dbReference type="GO" id="GO:0000981">
    <property type="term" value="F:DNA-binding transcription factor activity, RNA polymerase II-specific"/>
    <property type="evidence" value="ECO:0007669"/>
    <property type="project" value="InterPro"/>
</dbReference>
<comment type="caution">
    <text evidence="10">The sequence shown here is derived from an EMBL/GenBank/DDBJ whole genome shotgun (WGS) entry which is preliminary data.</text>
</comment>
<keyword evidence="3" id="KW-0677">Repeat</keyword>
<dbReference type="AlphaFoldDB" id="A0A8H6L9K8"/>
<feature type="region of interest" description="Disordered" evidence="8">
    <location>
        <begin position="335"/>
        <end position="368"/>
    </location>
</feature>
<keyword evidence="4 7" id="KW-0863">Zinc-finger</keyword>
<dbReference type="Proteomes" id="UP000578531">
    <property type="component" value="Unassembled WGS sequence"/>
</dbReference>
<evidence type="ECO:0000256" key="3">
    <source>
        <dbReference type="ARBA" id="ARBA00022737"/>
    </source>
</evidence>
<dbReference type="InterPro" id="IPR051059">
    <property type="entry name" value="VerF-like"/>
</dbReference>
<dbReference type="GeneID" id="59282359"/>
<feature type="compositionally biased region" description="Low complexity" evidence="8">
    <location>
        <begin position="189"/>
        <end position="199"/>
    </location>
</feature>
<comment type="subcellular location">
    <subcellularLocation>
        <location evidence="1">Nucleus</location>
    </subcellularLocation>
</comment>
<keyword evidence="6" id="KW-0539">Nucleus</keyword>
<organism evidence="10 11">
    <name type="scientific">Letharia columbiana</name>
    <dbReference type="NCBI Taxonomy" id="112416"/>
    <lineage>
        <taxon>Eukaryota</taxon>
        <taxon>Fungi</taxon>
        <taxon>Dikarya</taxon>
        <taxon>Ascomycota</taxon>
        <taxon>Pezizomycotina</taxon>
        <taxon>Lecanoromycetes</taxon>
        <taxon>OSLEUM clade</taxon>
        <taxon>Lecanoromycetidae</taxon>
        <taxon>Lecanorales</taxon>
        <taxon>Lecanorineae</taxon>
        <taxon>Parmeliaceae</taxon>
        <taxon>Letharia</taxon>
    </lineage>
</organism>
<dbReference type="PROSITE" id="PS50157">
    <property type="entry name" value="ZINC_FINGER_C2H2_2"/>
    <property type="match status" value="2"/>
</dbReference>
<dbReference type="SMART" id="SM00355">
    <property type="entry name" value="ZnF_C2H2"/>
    <property type="match status" value="2"/>
</dbReference>
<dbReference type="GO" id="GO:0008270">
    <property type="term" value="F:zinc ion binding"/>
    <property type="evidence" value="ECO:0007669"/>
    <property type="project" value="UniProtKB-KW"/>
</dbReference>
<feature type="compositionally biased region" description="Low complexity" evidence="8">
    <location>
        <begin position="101"/>
        <end position="112"/>
    </location>
</feature>
<reference evidence="10 11" key="1">
    <citation type="journal article" date="2020" name="Genomics">
        <title>Complete, high-quality genomes from long-read metagenomic sequencing of two wolf lichen thalli reveals enigmatic genome architecture.</title>
        <authorList>
            <person name="McKenzie S.K."/>
            <person name="Walston R.F."/>
            <person name="Allen J.L."/>
        </authorList>
    </citation>
    <scope>NUCLEOTIDE SEQUENCE [LARGE SCALE GENOMIC DNA]</scope>
    <source>
        <strain evidence="10">WasteWater2</strain>
    </source>
</reference>
<feature type="domain" description="C2H2-type" evidence="9">
    <location>
        <begin position="218"/>
        <end position="245"/>
    </location>
</feature>
<evidence type="ECO:0000259" key="9">
    <source>
        <dbReference type="PROSITE" id="PS50157"/>
    </source>
</evidence>
<evidence type="ECO:0000256" key="6">
    <source>
        <dbReference type="ARBA" id="ARBA00023242"/>
    </source>
</evidence>
<name>A0A8H6L9K8_9LECA</name>
<dbReference type="PANTHER" id="PTHR40626:SF12">
    <property type="entry name" value="RFEC"/>
    <property type="match status" value="1"/>
</dbReference>
<evidence type="ECO:0000256" key="2">
    <source>
        <dbReference type="ARBA" id="ARBA00022723"/>
    </source>
</evidence>
<feature type="compositionally biased region" description="Polar residues" evidence="8">
    <location>
        <begin position="61"/>
        <end position="73"/>
    </location>
</feature>
<dbReference type="PANTHER" id="PTHR40626">
    <property type="entry name" value="MIP31509P"/>
    <property type="match status" value="1"/>
</dbReference>
<dbReference type="Gene3D" id="3.30.160.60">
    <property type="entry name" value="Classic Zinc Finger"/>
    <property type="match status" value="1"/>
</dbReference>
<gene>
    <name evidence="10" type="ORF">HO173_000680</name>
</gene>
<dbReference type="FunFam" id="3.30.160.60:FF:000446">
    <property type="entry name" value="Zinc finger protein"/>
    <property type="match status" value="1"/>
</dbReference>
<feature type="domain" description="C2H2-type" evidence="9">
    <location>
        <begin position="246"/>
        <end position="276"/>
    </location>
</feature>
<feature type="region of interest" description="Disordered" evidence="8">
    <location>
        <begin position="270"/>
        <end position="310"/>
    </location>
</feature>
<evidence type="ECO:0000256" key="7">
    <source>
        <dbReference type="PROSITE-ProRule" id="PRU00042"/>
    </source>
</evidence>